<dbReference type="STRING" id="323097.Nham_1980"/>
<sequence length="219" mass="24080">MTEIYKRSKRTGSMRPAFPPTSRTFQTSATKSSPDLFVSAKTIAAIPTRHPARLDALIQASLDPQVRSIEYIASVANASAQMELDAIVVQRDDGRFLLDIVPARRLSDAKGESLAQIALTELHVRPCVLASEEIRREPRYSNARLVWSYRGAPVSAELRMRILQALLDEGPLPLGELLKSIRSEHDPLPAVLALACADLLSLELMSQPLGPATLARYRA</sequence>
<dbReference type="EMBL" id="CP000319">
    <property type="protein sequence ID" value="ABE62780.1"/>
    <property type="molecule type" value="Genomic_DNA"/>
</dbReference>
<dbReference type="HOGENOM" id="CLU_1359529_0_0_5"/>
<evidence type="ECO:0000313" key="2">
    <source>
        <dbReference type="EMBL" id="ABE62780.1"/>
    </source>
</evidence>
<dbReference type="Proteomes" id="UP000001953">
    <property type="component" value="Chromosome"/>
</dbReference>
<organism evidence="2 3">
    <name type="scientific">Nitrobacter hamburgensis (strain DSM 10229 / NCIMB 13809 / X14)</name>
    <dbReference type="NCBI Taxonomy" id="323097"/>
    <lineage>
        <taxon>Bacteria</taxon>
        <taxon>Pseudomonadati</taxon>
        <taxon>Pseudomonadota</taxon>
        <taxon>Alphaproteobacteria</taxon>
        <taxon>Hyphomicrobiales</taxon>
        <taxon>Nitrobacteraceae</taxon>
        <taxon>Nitrobacter</taxon>
    </lineage>
</organism>
<proteinExistence type="predicted"/>
<protein>
    <recommendedName>
        <fullName evidence="4">TnsA endonuclease N-terminal domain-containing protein</fullName>
    </recommendedName>
</protein>
<accession>Q1QLW7</accession>
<dbReference type="AlphaFoldDB" id="Q1QLW7"/>
<feature type="region of interest" description="Disordered" evidence="1">
    <location>
        <begin position="1"/>
        <end position="30"/>
    </location>
</feature>
<dbReference type="KEGG" id="nha:Nham_1980"/>
<evidence type="ECO:0000256" key="1">
    <source>
        <dbReference type="SAM" id="MobiDB-lite"/>
    </source>
</evidence>
<feature type="compositionally biased region" description="Polar residues" evidence="1">
    <location>
        <begin position="21"/>
        <end position="30"/>
    </location>
</feature>
<gene>
    <name evidence="2" type="ordered locus">Nham_1980</name>
</gene>
<name>Q1QLW7_NITHX</name>
<dbReference type="RefSeq" id="WP_011510460.1">
    <property type="nucleotide sequence ID" value="NC_007964.1"/>
</dbReference>
<reference evidence="2 3" key="1">
    <citation type="submission" date="2006-03" db="EMBL/GenBank/DDBJ databases">
        <title>Complete sequence of chromosome of Nitrobacter hamburgensis X14.</title>
        <authorList>
            <consortium name="US DOE Joint Genome Institute"/>
            <person name="Copeland A."/>
            <person name="Lucas S."/>
            <person name="Lapidus A."/>
            <person name="Barry K."/>
            <person name="Detter J.C."/>
            <person name="Glavina del Rio T."/>
            <person name="Hammon N."/>
            <person name="Israni S."/>
            <person name="Dalin E."/>
            <person name="Tice H."/>
            <person name="Pitluck S."/>
            <person name="Chain P."/>
            <person name="Malfatti S."/>
            <person name="Shin M."/>
            <person name="Vergez L."/>
            <person name="Schmutz J."/>
            <person name="Larimer F."/>
            <person name="Land M."/>
            <person name="Hauser L."/>
            <person name="Kyrpides N."/>
            <person name="Ivanova N."/>
            <person name="Ward B."/>
            <person name="Arp D."/>
            <person name="Klotz M."/>
            <person name="Stein L."/>
            <person name="O'Mullan G."/>
            <person name="Starkenburg S."/>
            <person name="Sayavedra L."/>
            <person name="Poret-Peterson A.T."/>
            <person name="Gentry M.E."/>
            <person name="Bruce D."/>
            <person name="Richardson P."/>
        </authorList>
    </citation>
    <scope>NUCLEOTIDE SEQUENCE [LARGE SCALE GENOMIC DNA]</scope>
    <source>
        <strain evidence="3">DSM 10229 / NCIMB 13809 / X14</strain>
    </source>
</reference>
<dbReference type="eggNOG" id="ENOG5032BP9">
    <property type="taxonomic scope" value="Bacteria"/>
</dbReference>
<evidence type="ECO:0008006" key="4">
    <source>
        <dbReference type="Google" id="ProtNLM"/>
    </source>
</evidence>
<evidence type="ECO:0000313" key="3">
    <source>
        <dbReference type="Proteomes" id="UP000001953"/>
    </source>
</evidence>
<keyword evidence="3" id="KW-1185">Reference proteome</keyword>